<dbReference type="GO" id="GO:0006355">
    <property type="term" value="P:regulation of DNA-templated transcription"/>
    <property type="evidence" value="ECO:0007669"/>
    <property type="project" value="InterPro"/>
</dbReference>
<dbReference type="InterPro" id="IPR035919">
    <property type="entry name" value="EAL_sf"/>
</dbReference>
<dbReference type="Pfam" id="PF00989">
    <property type="entry name" value="PAS"/>
    <property type="match status" value="2"/>
</dbReference>
<reference evidence="5" key="1">
    <citation type="submission" date="2021-03" db="EMBL/GenBank/DDBJ databases">
        <title>Pengzhenrongella sicca gen. nov., sp. nov., a new member of suborder Micrococcineae isolated from High-Arctic tundra soil.</title>
        <authorList>
            <person name="Peng F."/>
        </authorList>
    </citation>
    <scope>NUCLEOTIDE SEQUENCE</scope>
    <source>
        <strain evidence="5">LRZ-2</strain>
    </source>
</reference>
<evidence type="ECO:0000313" key="6">
    <source>
        <dbReference type="Proteomes" id="UP000663937"/>
    </source>
</evidence>
<sequence>MATLGISPTASSAVLEWVRDGAGNTTGGLLSDVCVPALLVAASIRAEDVDELFRGDAALRCVVLHGPDGPVLVDRSWFEMTITGRLGYGRLLHASTAVLDLISEPSLVLAHDCTVAAAASAVIARRVPGGAASAVVVQWPDGTLGVAHVSTLFEQLARQYAYQSWHDPLTMLPNRRYLMDQIRLMELQLASGGDSWQAVLFYIDLDRFKDINDLLGHSAGDQVLAQFAARLLSVSRAGDIVVRLGGDEFAILTAAPLTVAQSGAIAARLVLEAAAPFVVDVTDSTGTVQEHTVTIGASVGVAHSDPARPSVLVTSLEVLLKQADIAMYRAKEHGRGRAAHYDPQMRAGLETTETTTARRRMERRLRAAIEHGTLTVHYQPVVALPSGRVTGVEALARWHDPALGNVPPDQFIPLAEDTGLILDLGEWVLRAACREAARPAEGVDTGLTVAVNVSPVQLTQPGFVAVVLGALRDTGLAPHRLCLEITETAAISDLEVTASRLRELRSHGVGIALDDFGTGHSSLTMLRALPLTIVKIDRSFVENVARSAQDAVLVRMVIETAHTLGLEVCAEGIEDADQARQLVALGCDTAQGWYFGMPEPPSERLTQSLRATVGPDMFDAAGPAPVPLGATDELVLVTTAARLITYASSTSSALVGWTPQQLVGTYLLDHLHPESAAHLSALEPGAFHDGHATHRVQHRDGTDRWLDTRTKALREADGTIREVISVCRDVTATTHVQAALADSEEKFQCAFDDSPTGMVLSGLDGQIVRANPAFAAMIGHSPTQLVGRSIAELTHPDDLALDRANLRELTTGAATRHELTKRHNHRDGSQVTVNVRASVMRDRSGNRAYVIAHVTRATRNG</sequence>
<dbReference type="InterPro" id="IPR001633">
    <property type="entry name" value="EAL_dom"/>
</dbReference>
<dbReference type="KEGG" id="psic:J4E96_12215"/>
<keyword evidence="6" id="KW-1185">Reference proteome</keyword>
<evidence type="ECO:0000313" key="5">
    <source>
        <dbReference type="EMBL" id="QTE28153.1"/>
    </source>
</evidence>
<dbReference type="CDD" id="cd01948">
    <property type="entry name" value="EAL"/>
    <property type="match status" value="1"/>
</dbReference>
<dbReference type="AlphaFoldDB" id="A0A8A4ZB94"/>
<dbReference type="Pfam" id="PF00563">
    <property type="entry name" value="EAL"/>
    <property type="match status" value="1"/>
</dbReference>
<dbReference type="Proteomes" id="UP000663937">
    <property type="component" value="Chromosome"/>
</dbReference>
<dbReference type="SMART" id="SM00267">
    <property type="entry name" value="GGDEF"/>
    <property type="match status" value="1"/>
</dbReference>
<dbReference type="PROSITE" id="PS50112">
    <property type="entry name" value="PAS"/>
    <property type="match status" value="2"/>
</dbReference>
<evidence type="ECO:0000259" key="1">
    <source>
        <dbReference type="PROSITE" id="PS50112"/>
    </source>
</evidence>
<dbReference type="InterPro" id="IPR043128">
    <property type="entry name" value="Rev_trsase/Diguanyl_cyclase"/>
</dbReference>
<evidence type="ECO:0000259" key="2">
    <source>
        <dbReference type="PROSITE" id="PS50113"/>
    </source>
</evidence>
<dbReference type="CDD" id="cd01949">
    <property type="entry name" value="GGDEF"/>
    <property type="match status" value="1"/>
</dbReference>
<feature type="domain" description="EAL" evidence="3">
    <location>
        <begin position="358"/>
        <end position="612"/>
    </location>
</feature>
<dbReference type="RefSeq" id="WP_227422382.1">
    <property type="nucleotide sequence ID" value="NZ_CP071868.1"/>
</dbReference>
<dbReference type="SMART" id="SM00091">
    <property type="entry name" value="PAS"/>
    <property type="match status" value="2"/>
</dbReference>
<dbReference type="InterPro" id="IPR000014">
    <property type="entry name" value="PAS"/>
</dbReference>
<dbReference type="InterPro" id="IPR029787">
    <property type="entry name" value="Nucleotide_cyclase"/>
</dbReference>
<dbReference type="PROSITE" id="PS50887">
    <property type="entry name" value="GGDEF"/>
    <property type="match status" value="1"/>
</dbReference>
<dbReference type="InterPro" id="IPR013767">
    <property type="entry name" value="PAS_fold"/>
</dbReference>
<gene>
    <name evidence="5" type="ORF">J4E96_12215</name>
</gene>
<dbReference type="PROSITE" id="PS50883">
    <property type="entry name" value="EAL"/>
    <property type="match status" value="1"/>
</dbReference>
<dbReference type="SMART" id="SM00086">
    <property type="entry name" value="PAC"/>
    <property type="match status" value="2"/>
</dbReference>
<dbReference type="SMART" id="SM00052">
    <property type="entry name" value="EAL"/>
    <property type="match status" value="1"/>
</dbReference>
<dbReference type="SUPFAM" id="SSF55073">
    <property type="entry name" value="Nucleotide cyclase"/>
    <property type="match status" value="1"/>
</dbReference>
<dbReference type="InterPro" id="IPR000160">
    <property type="entry name" value="GGDEF_dom"/>
</dbReference>
<dbReference type="PROSITE" id="PS50113">
    <property type="entry name" value="PAC"/>
    <property type="match status" value="1"/>
</dbReference>
<name>A0A8A4ZB94_9MICO</name>
<organism evidence="5 6">
    <name type="scientific">Pengzhenrongella sicca</name>
    <dbReference type="NCBI Taxonomy" id="2819238"/>
    <lineage>
        <taxon>Bacteria</taxon>
        <taxon>Bacillati</taxon>
        <taxon>Actinomycetota</taxon>
        <taxon>Actinomycetes</taxon>
        <taxon>Micrococcales</taxon>
        <taxon>Pengzhenrongella</taxon>
    </lineage>
</organism>
<accession>A0A8A4ZB94</accession>
<dbReference type="PANTHER" id="PTHR44757:SF2">
    <property type="entry name" value="BIOFILM ARCHITECTURE MAINTENANCE PROTEIN MBAA"/>
    <property type="match status" value="1"/>
</dbReference>
<evidence type="ECO:0000259" key="4">
    <source>
        <dbReference type="PROSITE" id="PS50887"/>
    </source>
</evidence>
<dbReference type="InterPro" id="IPR052155">
    <property type="entry name" value="Biofilm_reg_signaling"/>
</dbReference>
<dbReference type="Pfam" id="PF00990">
    <property type="entry name" value="GGDEF"/>
    <property type="match status" value="1"/>
</dbReference>
<evidence type="ECO:0000259" key="3">
    <source>
        <dbReference type="PROSITE" id="PS50883"/>
    </source>
</evidence>
<dbReference type="Gene3D" id="3.30.450.20">
    <property type="entry name" value="PAS domain"/>
    <property type="match status" value="2"/>
</dbReference>
<dbReference type="Gene3D" id="3.30.70.270">
    <property type="match status" value="1"/>
</dbReference>
<dbReference type="InterPro" id="IPR000700">
    <property type="entry name" value="PAS-assoc_C"/>
</dbReference>
<dbReference type="CDD" id="cd00130">
    <property type="entry name" value="PAS"/>
    <property type="match status" value="2"/>
</dbReference>
<dbReference type="SUPFAM" id="SSF141868">
    <property type="entry name" value="EAL domain-like"/>
    <property type="match status" value="1"/>
</dbReference>
<protein>
    <submittedName>
        <fullName evidence="5">EAL domain-containing protein</fullName>
    </submittedName>
</protein>
<dbReference type="SUPFAM" id="SSF55785">
    <property type="entry name" value="PYP-like sensor domain (PAS domain)"/>
    <property type="match status" value="2"/>
</dbReference>
<feature type="domain" description="PAS" evidence="1">
    <location>
        <begin position="743"/>
        <end position="813"/>
    </location>
</feature>
<dbReference type="NCBIfam" id="TIGR00254">
    <property type="entry name" value="GGDEF"/>
    <property type="match status" value="1"/>
</dbReference>
<feature type="domain" description="PAC" evidence="2">
    <location>
        <begin position="690"/>
        <end position="742"/>
    </location>
</feature>
<dbReference type="EMBL" id="CP071868">
    <property type="protein sequence ID" value="QTE28153.1"/>
    <property type="molecule type" value="Genomic_DNA"/>
</dbReference>
<dbReference type="InterPro" id="IPR001610">
    <property type="entry name" value="PAC"/>
</dbReference>
<dbReference type="Gene3D" id="3.20.20.450">
    <property type="entry name" value="EAL domain"/>
    <property type="match status" value="1"/>
</dbReference>
<dbReference type="InterPro" id="IPR035965">
    <property type="entry name" value="PAS-like_dom_sf"/>
</dbReference>
<feature type="domain" description="PAS" evidence="1">
    <location>
        <begin position="635"/>
        <end position="690"/>
    </location>
</feature>
<dbReference type="NCBIfam" id="TIGR00229">
    <property type="entry name" value="sensory_box"/>
    <property type="match status" value="2"/>
</dbReference>
<dbReference type="PANTHER" id="PTHR44757">
    <property type="entry name" value="DIGUANYLATE CYCLASE DGCP"/>
    <property type="match status" value="1"/>
</dbReference>
<proteinExistence type="predicted"/>
<feature type="domain" description="GGDEF" evidence="4">
    <location>
        <begin position="196"/>
        <end position="343"/>
    </location>
</feature>